<accession>A0A2S3HVI0</accession>
<proteinExistence type="predicted"/>
<dbReference type="Proteomes" id="UP000243499">
    <property type="component" value="Chromosome 5"/>
</dbReference>
<name>A0A2S3HVI0_9POAL</name>
<evidence type="ECO:0000259" key="1">
    <source>
        <dbReference type="Pfam" id="PF12776"/>
    </source>
</evidence>
<organism evidence="2">
    <name type="scientific">Panicum hallii</name>
    <dbReference type="NCBI Taxonomy" id="206008"/>
    <lineage>
        <taxon>Eukaryota</taxon>
        <taxon>Viridiplantae</taxon>
        <taxon>Streptophyta</taxon>
        <taxon>Embryophyta</taxon>
        <taxon>Tracheophyta</taxon>
        <taxon>Spermatophyta</taxon>
        <taxon>Magnoliopsida</taxon>
        <taxon>Liliopsida</taxon>
        <taxon>Poales</taxon>
        <taxon>Poaceae</taxon>
        <taxon>PACMAD clade</taxon>
        <taxon>Panicoideae</taxon>
        <taxon>Panicodae</taxon>
        <taxon>Paniceae</taxon>
        <taxon>Panicinae</taxon>
        <taxon>Panicum</taxon>
        <taxon>Panicum sect. Panicum</taxon>
    </lineage>
</organism>
<dbReference type="InterPro" id="IPR024752">
    <property type="entry name" value="Myb/SANT-like_dom"/>
</dbReference>
<protein>
    <recommendedName>
        <fullName evidence="1">Myb/SANT-like domain-containing protein</fullName>
    </recommendedName>
</protein>
<reference evidence="2" key="1">
    <citation type="submission" date="2018-04" db="EMBL/GenBank/DDBJ databases">
        <title>WGS assembly of Panicum hallii.</title>
        <authorList>
            <person name="Lovell J."/>
            <person name="Jenkins J."/>
            <person name="Lowry D."/>
            <person name="Mamidi S."/>
            <person name="Sreedasyam A."/>
            <person name="Weng X."/>
            <person name="Barry K."/>
            <person name="Bonette J."/>
            <person name="Campitelli B."/>
            <person name="Daum C."/>
            <person name="Gordon S."/>
            <person name="Gould B."/>
            <person name="Lipzen A."/>
            <person name="Macqueen A."/>
            <person name="Palacio-Mejia J."/>
            <person name="Plott C."/>
            <person name="Shakirov E."/>
            <person name="Shu S."/>
            <person name="Yoshinaga Y."/>
            <person name="Zane M."/>
            <person name="Rokhsar D."/>
            <person name="Grimwood J."/>
            <person name="Schmutz J."/>
            <person name="Juenger T."/>
        </authorList>
    </citation>
    <scope>NUCLEOTIDE SEQUENCE [LARGE SCALE GENOMIC DNA]</scope>
    <source>
        <strain evidence="2">FIL2</strain>
    </source>
</reference>
<dbReference type="EMBL" id="CM008050">
    <property type="protein sequence ID" value="PAN30820.1"/>
    <property type="molecule type" value="Genomic_DNA"/>
</dbReference>
<dbReference type="AlphaFoldDB" id="A0A2S3HVI0"/>
<feature type="domain" description="Myb/SANT-like" evidence="1">
    <location>
        <begin position="96"/>
        <end position="180"/>
    </location>
</feature>
<dbReference type="Gramene" id="PAN30820">
    <property type="protein sequence ID" value="PAN30820"/>
    <property type="gene ID" value="PAHAL_5G299600"/>
</dbReference>
<evidence type="ECO:0000313" key="2">
    <source>
        <dbReference type="EMBL" id="PAN30820.1"/>
    </source>
</evidence>
<sequence length="186" mass="21227">MDITDNVVVSRRVVLLLPLHHANSDHLIRLEVKAIRESQLMVSPTPPSMVAFTILPNSIGARTPTTKTTTMFRRSKKRGMIYLTKLTGATTPIMLHFCELCVEEIRAGNTNNGHLTNRGYTNIAANFEEQTGLHHSKRQFKNRWDALRRMYTFWLWLNKQSGLGRSGGTVVADDAWWKKHTKGHMD</sequence>
<gene>
    <name evidence="2" type="ORF">PAHAL_5G299600</name>
</gene>
<dbReference type="PANTHER" id="PTHR47069">
    <property type="match status" value="1"/>
</dbReference>
<dbReference type="Pfam" id="PF12776">
    <property type="entry name" value="Myb_DNA-bind_3"/>
    <property type="match status" value="1"/>
</dbReference>
<dbReference type="PANTHER" id="PTHR47069:SF11">
    <property type="entry name" value="OS04G0275550 PROTEIN"/>
    <property type="match status" value="1"/>
</dbReference>